<organism evidence="2 3">
    <name type="scientific">Endocarpon pusillum</name>
    <dbReference type="NCBI Taxonomy" id="364733"/>
    <lineage>
        <taxon>Eukaryota</taxon>
        <taxon>Fungi</taxon>
        <taxon>Dikarya</taxon>
        <taxon>Ascomycota</taxon>
        <taxon>Pezizomycotina</taxon>
        <taxon>Eurotiomycetes</taxon>
        <taxon>Chaetothyriomycetidae</taxon>
        <taxon>Verrucariales</taxon>
        <taxon>Verrucariaceae</taxon>
        <taxon>Endocarpon</taxon>
    </lineage>
</organism>
<dbReference type="EMBL" id="JAACFV010000015">
    <property type="protein sequence ID" value="KAF7512067.1"/>
    <property type="molecule type" value="Genomic_DNA"/>
</dbReference>
<proteinExistence type="predicted"/>
<reference evidence="2" key="1">
    <citation type="submission" date="2020-02" db="EMBL/GenBank/DDBJ databases">
        <authorList>
            <person name="Palmer J.M."/>
        </authorList>
    </citation>
    <scope>NUCLEOTIDE SEQUENCE</scope>
    <source>
        <strain evidence="2">EPUS1.4</strain>
        <tissue evidence="2">Thallus</tissue>
    </source>
</reference>
<gene>
    <name evidence="2" type="ORF">GJ744_002780</name>
</gene>
<evidence type="ECO:0000313" key="2">
    <source>
        <dbReference type="EMBL" id="KAF7512067.1"/>
    </source>
</evidence>
<accession>A0A8H7E7F1</accession>
<feature type="region of interest" description="Disordered" evidence="1">
    <location>
        <begin position="16"/>
        <end position="58"/>
    </location>
</feature>
<comment type="caution">
    <text evidence="2">The sequence shown here is derived from an EMBL/GenBank/DDBJ whole genome shotgun (WGS) entry which is preliminary data.</text>
</comment>
<keyword evidence="3" id="KW-1185">Reference proteome</keyword>
<sequence length="58" mass="6592">MPFPAVWMGLDKGLCRRGASSIPHHTDNPTDNNNATDECPMQKRNRNRKAERRIGSRS</sequence>
<feature type="compositionally biased region" description="Basic residues" evidence="1">
    <location>
        <begin position="43"/>
        <end position="58"/>
    </location>
</feature>
<evidence type="ECO:0000256" key="1">
    <source>
        <dbReference type="SAM" id="MobiDB-lite"/>
    </source>
</evidence>
<dbReference type="Proteomes" id="UP000606974">
    <property type="component" value="Unassembled WGS sequence"/>
</dbReference>
<evidence type="ECO:0000313" key="3">
    <source>
        <dbReference type="Proteomes" id="UP000606974"/>
    </source>
</evidence>
<dbReference type="AlphaFoldDB" id="A0A8H7E7F1"/>
<name>A0A8H7E7F1_9EURO</name>
<protein>
    <submittedName>
        <fullName evidence="2">Uncharacterized protein</fullName>
    </submittedName>
</protein>